<comment type="caution">
    <text evidence="5">Lacks conserved residue(s) required for the propagation of feature annotation.</text>
</comment>
<feature type="binding site" evidence="6">
    <location>
        <position position="97"/>
    </location>
    <ligand>
        <name>ATP</name>
        <dbReference type="ChEBI" id="CHEBI:30616"/>
    </ligand>
</feature>
<dbReference type="SMART" id="SM00387">
    <property type="entry name" value="HATPase_c"/>
    <property type="match status" value="1"/>
</dbReference>
<dbReference type="OrthoDB" id="9802640at2"/>
<dbReference type="InterPro" id="IPR001404">
    <property type="entry name" value="Hsp90_fam"/>
</dbReference>
<dbReference type="InterPro" id="IPR020575">
    <property type="entry name" value="Hsp90_N"/>
</dbReference>
<dbReference type="Gene3D" id="3.30.565.10">
    <property type="entry name" value="Histidine kinase-like ATPase, C-terminal domain"/>
    <property type="match status" value="1"/>
</dbReference>
<keyword evidence="10" id="KW-1185">Reference proteome</keyword>
<dbReference type="PROSITE" id="PS00298">
    <property type="entry name" value="HSP90"/>
    <property type="match status" value="1"/>
</dbReference>
<dbReference type="SUPFAM" id="SSF110942">
    <property type="entry name" value="HSP90 C-terminal domain"/>
    <property type="match status" value="1"/>
</dbReference>
<keyword evidence="5" id="KW-0963">Cytoplasm</keyword>
<evidence type="ECO:0000256" key="3">
    <source>
        <dbReference type="ARBA" id="ARBA00022840"/>
    </source>
</evidence>
<keyword evidence="2 5" id="KW-0547">Nucleotide-binding</keyword>
<feature type="binding site" evidence="6">
    <location>
        <position position="83"/>
    </location>
    <ligand>
        <name>ATP</name>
        <dbReference type="ChEBI" id="CHEBI:30616"/>
    </ligand>
</feature>
<dbReference type="Pfam" id="PF13589">
    <property type="entry name" value="HATPase_c_3"/>
    <property type="match status" value="1"/>
</dbReference>
<dbReference type="GO" id="GO:0005524">
    <property type="term" value="F:ATP binding"/>
    <property type="evidence" value="ECO:0007669"/>
    <property type="project" value="UniProtKB-UniRule"/>
</dbReference>
<dbReference type="EMBL" id="SODD01000045">
    <property type="protein sequence ID" value="TDW13175.1"/>
    <property type="molecule type" value="Genomic_DNA"/>
</dbReference>
<name>A0A4R7Z9W4_9FIRM</name>
<feature type="binding site" evidence="6">
    <location>
        <position position="168"/>
    </location>
    <ligand>
        <name>ATP</name>
        <dbReference type="ChEBI" id="CHEBI:30616"/>
    </ligand>
</feature>
<dbReference type="Proteomes" id="UP000294743">
    <property type="component" value="Unassembled WGS sequence"/>
</dbReference>
<comment type="caution">
    <text evidence="9">The sequence shown here is derived from an EMBL/GenBank/DDBJ whole genome shotgun (WGS) entry which is preliminary data.</text>
</comment>
<dbReference type="SUPFAM" id="SSF54211">
    <property type="entry name" value="Ribosomal protein S5 domain 2-like"/>
    <property type="match status" value="1"/>
</dbReference>
<keyword evidence="4 5" id="KW-0143">Chaperone</keyword>
<keyword evidence="3 5" id="KW-0067">ATP-binding</keyword>
<dbReference type="Gene3D" id="3.40.50.11260">
    <property type="match status" value="1"/>
</dbReference>
<dbReference type="Gene3D" id="1.20.120.790">
    <property type="entry name" value="Heat shock protein 90, C-terminal domain"/>
    <property type="match status" value="1"/>
</dbReference>
<dbReference type="AlphaFoldDB" id="A0A4R7Z9W4"/>
<feature type="binding site" evidence="6">
    <location>
        <begin position="118"/>
        <end position="123"/>
    </location>
    <ligand>
        <name>ATP</name>
        <dbReference type="ChEBI" id="CHEBI:30616"/>
    </ligand>
</feature>
<evidence type="ECO:0000256" key="7">
    <source>
        <dbReference type="SAM" id="Coils"/>
    </source>
</evidence>
<dbReference type="InterPro" id="IPR037196">
    <property type="entry name" value="HSP90_C"/>
</dbReference>
<dbReference type="HAMAP" id="MF_00505">
    <property type="entry name" value="HSP90"/>
    <property type="match status" value="1"/>
</dbReference>
<evidence type="ECO:0000256" key="6">
    <source>
        <dbReference type="PIRSR" id="PIRSR002583-1"/>
    </source>
</evidence>
<feature type="region of interest" description="A; substrate-binding" evidence="5">
    <location>
        <begin position="1"/>
        <end position="341"/>
    </location>
</feature>
<feature type="binding site" evidence="6">
    <location>
        <position position="78"/>
    </location>
    <ligand>
        <name>ATP</name>
        <dbReference type="ChEBI" id="CHEBI:30616"/>
    </ligand>
</feature>
<feature type="binding site" evidence="6">
    <location>
        <position position="36"/>
    </location>
    <ligand>
        <name>ATP</name>
        <dbReference type="ChEBI" id="CHEBI:30616"/>
    </ligand>
</feature>
<dbReference type="InterPro" id="IPR019805">
    <property type="entry name" value="Heat_shock_protein_90_CS"/>
</dbReference>
<sequence length="632" mass="73408">MAKKKAFKAESKRLMDLMINSIYTHKEIFLRELISNASDAIDKLYYKALKENLSDVKKEDFKIELSVDKENRTLTIRDNGIGMSKEELENNLGTIAKSGSFDFKAEHDKEEEIDIIGQFGVGFYSAFMVADKVEVISKQYGSDDAYRWYSENSDGYEIINYGKDGYGTEITLFLKPNTDDENYDEYLETYTIERLIKKYSDYIRYPIMMQVTEEKKKEDSDEVETVVEDKTLNSMVPIWKRSKSEISEEEYDNFYMDKFQDYNKPLEVIHTSVEGTVSYDALLFIPSKPPMNYYSNDYEKGLQLYSSGVFIMDKASELIPEHFRFVRGLVDSQDLSLNISREMLQHDRQLRAIASRIEKKIKSELLKMLRTEREKYEEFWSAFGTQIKYGVYADFGSHKELLQDLLMFYSSKEKKLVTLDEYVSRMKEDQKEIYYISGDDVDSIDKMPQVELLKNKEYEILYLSDDVDEFALQMMQNFKEKTFKNIAQGDLDLADEDEKKKLEEESKENKDLLEALQDALKDQVSEVKLSARLVSHPVVLSAADGMSFEMEKVLSQMPEGNPMGMKATKILEINPNHELFKALQNVYAKNKDEIADYASILYDQALLMEGFKIEDPIAYADKIAKLIVKANV</sequence>
<feature type="binding site" evidence="6">
    <location>
        <position position="91"/>
    </location>
    <ligand>
        <name>ATP</name>
        <dbReference type="ChEBI" id="CHEBI:30616"/>
    </ligand>
</feature>
<dbReference type="Gene3D" id="3.30.230.80">
    <property type="match status" value="1"/>
</dbReference>
<evidence type="ECO:0000313" key="9">
    <source>
        <dbReference type="EMBL" id="TDW13175.1"/>
    </source>
</evidence>
<feature type="binding site" evidence="6">
    <location>
        <position position="341"/>
    </location>
    <ligand>
        <name>ATP</name>
        <dbReference type="ChEBI" id="CHEBI:30616"/>
    </ligand>
</feature>
<dbReference type="PRINTS" id="PR00775">
    <property type="entry name" value="HEATSHOCK90"/>
</dbReference>
<dbReference type="RefSeq" id="WP_134170943.1">
    <property type="nucleotide sequence ID" value="NZ_SODD01000045.1"/>
</dbReference>
<evidence type="ECO:0000256" key="5">
    <source>
        <dbReference type="HAMAP-Rule" id="MF_00505"/>
    </source>
</evidence>
<feature type="region of interest" description="C" evidence="5">
    <location>
        <begin position="553"/>
        <end position="632"/>
    </location>
</feature>
<comment type="similarity">
    <text evidence="1 5">Belongs to the heat shock protein 90 family.</text>
</comment>
<protein>
    <recommendedName>
        <fullName evidence="5">Chaperone protein HtpG</fullName>
    </recommendedName>
    <alternativeName>
        <fullName evidence="5">Heat shock protein HtpG</fullName>
    </alternativeName>
    <alternativeName>
        <fullName evidence="5">High temperature protein G</fullName>
    </alternativeName>
</protein>
<organism evidence="9 10">
    <name type="scientific">Breznakia blatticola</name>
    <dbReference type="NCBI Taxonomy" id="1754012"/>
    <lineage>
        <taxon>Bacteria</taxon>
        <taxon>Bacillati</taxon>
        <taxon>Bacillota</taxon>
        <taxon>Erysipelotrichia</taxon>
        <taxon>Erysipelotrichales</taxon>
        <taxon>Erysipelotrichaceae</taxon>
        <taxon>Breznakia</taxon>
    </lineage>
</organism>
<dbReference type="GO" id="GO:0016887">
    <property type="term" value="F:ATP hydrolysis activity"/>
    <property type="evidence" value="ECO:0007669"/>
    <property type="project" value="InterPro"/>
</dbReference>
<dbReference type="CDD" id="cd16927">
    <property type="entry name" value="HATPase_Hsp90-like"/>
    <property type="match status" value="1"/>
</dbReference>
<dbReference type="SUPFAM" id="SSF55874">
    <property type="entry name" value="ATPase domain of HSP90 chaperone/DNA topoisomerase II/histidine kinase"/>
    <property type="match status" value="1"/>
</dbReference>
<evidence type="ECO:0000259" key="8">
    <source>
        <dbReference type="SMART" id="SM00387"/>
    </source>
</evidence>
<reference evidence="9 10" key="1">
    <citation type="submission" date="2019-03" db="EMBL/GenBank/DDBJ databases">
        <title>Genomic Encyclopedia of Type Strains, Phase IV (KMG-IV): sequencing the most valuable type-strain genomes for metagenomic binning, comparative biology and taxonomic classification.</title>
        <authorList>
            <person name="Goeker M."/>
        </authorList>
    </citation>
    <scope>NUCLEOTIDE SEQUENCE [LARGE SCALE GENOMIC DNA]</scope>
    <source>
        <strain evidence="9 10">DSM 28867</strain>
    </source>
</reference>
<comment type="subcellular location">
    <subcellularLocation>
        <location evidence="5">Cytoplasm</location>
    </subcellularLocation>
</comment>
<dbReference type="InterPro" id="IPR003594">
    <property type="entry name" value="HATPase_dom"/>
</dbReference>
<dbReference type="Pfam" id="PF00183">
    <property type="entry name" value="HSP90"/>
    <property type="match status" value="1"/>
</dbReference>
<dbReference type="NCBIfam" id="NF003555">
    <property type="entry name" value="PRK05218.1"/>
    <property type="match status" value="1"/>
</dbReference>
<evidence type="ECO:0000313" key="10">
    <source>
        <dbReference type="Proteomes" id="UP000294743"/>
    </source>
</evidence>
<dbReference type="GO" id="GO:0005737">
    <property type="term" value="C:cytoplasm"/>
    <property type="evidence" value="ECO:0007669"/>
    <property type="project" value="UniProtKB-SubCell"/>
</dbReference>
<dbReference type="PIRSF" id="PIRSF002583">
    <property type="entry name" value="Hsp90"/>
    <property type="match status" value="1"/>
</dbReference>
<comment type="function">
    <text evidence="5">Molecular chaperone. Has ATPase activity.</text>
</comment>
<dbReference type="GO" id="GO:0051082">
    <property type="term" value="F:unfolded protein binding"/>
    <property type="evidence" value="ECO:0007669"/>
    <property type="project" value="UniProtKB-UniRule"/>
</dbReference>
<accession>A0A4R7Z9W4</accession>
<gene>
    <name evidence="5" type="primary">htpG</name>
    <name evidence="9" type="ORF">EDD63_1453</name>
</gene>
<dbReference type="GO" id="GO:0140662">
    <property type="term" value="F:ATP-dependent protein folding chaperone"/>
    <property type="evidence" value="ECO:0007669"/>
    <property type="project" value="InterPro"/>
</dbReference>
<proteinExistence type="inferred from homology"/>
<dbReference type="PANTHER" id="PTHR11528">
    <property type="entry name" value="HEAT SHOCK PROTEIN 90 FAMILY MEMBER"/>
    <property type="match status" value="1"/>
</dbReference>
<feature type="binding site" evidence="6">
    <location>
        <begin position="98"/>
        <end position="99"/>
    </location>
    <ligand>
        <name>ATP</name>
        <dbReference type="ChEBI" id="CHEBI:30616"/>
    </ligand>
</feature>
<feature type="binding site" evidence="6">
    <location>
        <position position="32"/>
    </location>
    <ligand>
        <name>ATP</name>
        <dbReference type="ChEBI" id="CHEBI:30616"/>
    </ligand>
</feature>
<keyword evidence="5" id="KW-0346">Stress response</keyword>
<feature type="domain" description="Histidine kinase/HSP90-like ATPase" evidence="8">
    <location>
        <begin position="25"/>
        <end position="178"/>
    </location>
</feature>
<evidence type="ECO:0000256" key="1">
    <source>
        <dbReference type="ARBA" id="ARBA00008239"/>
    </source>
</evidence>
<evidence type="ECO:0000256" key="4">
    <source>
        <dbReference type="ARBA" id="ARBA00023186"/>
    </source>
</evidence>
<dbReference type="InterPro" id="IPR020568">
    <property type="entry name" value="Ribosomal_Su5_D2-typ_SF"/>
</dbReference>
<feature type="coiled-coil region" evidence="7">
    <location>
        <begin position="495"/>
        <end position="523"/>
    </location>
</feature>
<keyword evidence="7" id="KW-0175">Coiled coil</keyword>
<evidence type="ECO:0000256" key="2">
    <source>
        <dbReference type="ARBA" id="ARBA00022741"/>
    </source>
</evidence>
<comment type="subunit">
    <text evidence="5">Homodimer.</text>
</comment>
<dbReference type="InterPro" id="IPR036890">
    <property type="entry name" value="HATPase_C_sf"/>
</dbReference>